<gene>
    <name evidence="2" type="ORF">ADICEAN_04115</name>
</gene>
<dbReference type="eggNOG" id="ENOG502ZRB2">
    <property type="taxonomic scope" value="Bacteria"/>
</dbReference>
<protein>
    <submittedName>
        <fullName evidence="2">Gliding motility-associated lipoprotein GldD</fullName>
    </submittedName>
</protein>
<name>M7MWH9_9BACT</name>
<dbReference type="Proteomes" id="UP000011910">
    <property type="component" value="Unassembled WGS sequence"/>
</dbReference>
<dbReference type="NCBIfam" id="TIGR03512">
    <property type="entry name" value="GldD_lipo"/>
    <property type="match status" value="1"/>
</dbReference>
<dbReference type="AlphaFoldDB" id="M7MWH9"/>
<dbReference type="RefSeq" id="WP_009197490.1">
    <property type="nucleotide sequence ID" value="NZ_AODQ01000192.1"/>
</dbReference>
<comment type="caution">
    <text evidence="2">The sequence shown here is derived from an EMBL/GenBank/DDBJ whole genome shotgun (WGS) entry which is preliminary data.</text>
</comment>
<feature type="signal peptide" evidence="1">
    <location>
        <begin position="1"/>
        <end position="25"/>
    </location>
</feature>
<sequence>MNTHSLLLLLLAVGLALTSCGGDTAYVPKPRAYNRIELPEHQYRALPDSFPYSFEYSSHARIKPDTSWIAERYWINLYYPTLDANVQLTYKPIGGSEKKLKEHLRDAYKLTSKHQIKASAIEESVLTTPSGKTAVVEELSGEVPSQFQFFITDSTRHFLRGALYFRTATQNDSLEPVIEYVKKDIIHLLNTLEWEDK</sequence>
<keyword evidence="3" id="KW-1185">Reference proteome</keyword>
<evidence type="ECO:0000313" key="3">
    <source>
        <dbReference type="Proteomes" id="UP000011910"/>
    </source>
</evidence>
<dbReference type="STRING" id="1279009.ADICEAN_04115"/>
<reference evidence="2 3" key="1">
    <citation type="journal article" date="2013" name="Genome Announc.">
        <title>Draft Genome Sequence of Cesiribacter andamanensis Strain AMV16T, Isolated from a Soil Sample from a Mud Volcano in the Andaman Islands, India.</title>
        <authorList>
            <person name="Shivaji S."/>
            <person name="Ara S."/>
            <person name="Begum Z."/>
            <person name="Srinivas T.N."/>
            <person name="Singh A."/>
            <person name="Kumar Pinnaka A."/>
        </authorList>
    </citation>
    <scope>NUCLEOTIDE SEQUENCE [LARGE SCALE GENOMIC DNA]</scope>
    <source>
        <strain evidence="2 3">AMV16</strain>
    </source>
</reference>
<dbReference type="PATRIC" id="fig|1279009.4.peg.4148"/>
<proteinExistence type="predicted"/>
<evidence type="ECO:0000313" key="2">
    <source>
        <dbReference type="EMBL" id="EMR00763.1"/>
    </source>
</evidence>
<dbReference type="OrthoDB" id="679501at2"/>
<keyword evidence="2" id="KW-0449">Lipoprotein</keyword>
<feature type="chain" id="PRO_5004081641" evidence="1">
    <location>
        <begin position="26"/>
        <end position="197"/>
    </location>
</feature>
<organism evidence="2 3">
    <name type="scientific">Cesiribacter andamanensis AMV16</name>
    <dbReference type="NCBI Taxonomy" id="1279009"/>
    <lineage>
        <taxon>Bacteria</taxon>
        <taxon>Pseudomonadati</taxon>
        <taxon>Bacteroidota</taxon>
        <taxon>Cytophagia</taxon>
        <taxon>Cytophagales</taxon>
        <taxon>Cesiribacteraceae</taxon>
        <taxon>Cesiribacter</taxon>
    </lineage>
</organism>
<keyword evidence="1" id="KW-0732">Signal</keyword>
<dbReference type="EMBL" id="AODQ01000192">
    <property type="protein sequence ID" value="EMR00763.1"/>
    <property type="molecule type" value="Genomic_DNA"/>
</dbReference>
<accession>M7MWH9</accession>
<dbReference type="InterPro" id="IPR019850">
    <property type="entry name" value="GldD-like"/>
</dbReference>
<dbReference type="Pfam" id="PF25593">
    <property type="entry name" value="GldD_lipo"/>
    <property type="match status" value="1"/>
</dbReference>
<evidence type="ECO:0000256" key="1">
    <source>
        <dbReference type="SAM" id="SignalP"/>
    </source>
</evidence>